<proteinExistence type="predicted"/>
<keyword evidence="2" id="KW-1185">Reference proteome</keyword>
<evidence type="ECO:0000313" key="2">
    <source>
        <dbReference type="Proteomes" id="UP000236630"/>
    </source>
</evidence>
<reference evidence="1 2" key="1">
    <citation type="journal article" date="2017" name="Front. Genet.">
        <title>Draft sequencing of the heterozygous diploid genome of Satsuma (Citrus unshiu Marc.) using a hybrid assembly approach.</title>
        <authorList>
            <person name="Shimizu T."/>
            <person name="Tanizawa Y."/>
            <person name="Mochizuki T."/>
            <person name="Nagasaki H."/>
            <person name="Yoshioka T."/>
            <person name="Toyoda A."/>
            <person name="Fujiyama A."/>
            <person name="Kaminuma E."/>
            <person name="Nakamura Y."/>
        </authorList>
    </citation>
    <scope>NUCLEOTIDE SEQUENCE [LARGE SCALE GENOMIC DNA]</scope>
    <source>
        <strain evidence="2">cv. Miyagawa wase</strain>
    </source>
</reference>
<organism evidence="1 2">
    <name type="scientific">Citrus unshiu</name>
    <name type="common">Satsuma mandarin</name>
    <name type="synonym">Citrus nobilis var. unshiu</name>
    <dbReference type="NCBI Taxonomy" id="55188"/>
    <lineage>
        <taxon>Eukaryota</taxon>
        <taxon>Viridiplantae</taxon>
        <taxon>Streptophyta</taxon>
        <taxon>Embryophyta</taxon>
        <taxon>Tracheophyta</taxon>
        <taxon>Spermatophyta</taxon>
        <taxon>Magnoliopsida</taxon>
        <taxon>eudicotyledons</taxon>
        <taxon>Gunneridae</taxon>
        <taxon>Pentapetalae</taxon>
        <taxon>rosids</taxon>
        <taxon>malvids</taxon>
        <taxon>Sapindales</taxon>
        <taxon>Rutaceae</taxon>
        <taxon>Aurantioideae</taxon>
        <taxon>Citrus</taxon>
    </lineage>
</organism>
<evidence type="ECO:0000313" key="1">
    <source>
        <dbReference type="EMBL" id="GAY68980.1"/>
    </source>
</evidence>
<name>A0A2H5QWI2_CITUN</name>
<comment type="caution">
    <text evidence="1">The sequence shown here is derived from an EMBL/GenBank/DDBJ whole genome shotgun (WGS) entry which is preliminary data.</text>
</comment>
<dbReference type="AlphaFoldDB" id="A0A2H5QWI2"/>
<dbReference type="EMBL" id="BDQV01001041">
    <property type="protein sequence ID" value="GAY68980.1"/>
    <property type="molecule type" value="Genomic_DNA"/>
</dbReference>
<protein>
    <submittedName>
        <fullName evidence="1">Uncharacterized protein</fullName>
    </submittedName>
</protein>
<gene>
    <name evidence="1" type="ORF">CUMW_268430</name>
</gene>
<accession>A0A2H5QWI2</accession>
<sequence length="61" mass="7196">MNSFASSLLKFLNATPIHFNTWLLHFKLKLNFSKNEAIEFLSFLVVHVSNHQVRLKLFHIL</sequence>
<dbReference type="Proteomes" id="UP000236630">
    <property type="component" value="Unassembled WGS sequence"/>
</dbReference>